<dbReference type="InterPro" id="IPR010902">
    <property type="entry name" value="NUMOD4"/>
</dbReference>
<evidence type="ECO:0000313" key="3">
    <source>
        <dbReference type="EMBL" id="SFA54826.1"/>
    </source>
</evidence>
<dbReference type="EMBL" id="FOJS01000055">
    <property type="protein sequence ID" value="SFA54826.1"/>
    <property type="molecule type" value="Genomic_DNA"/>
</dbReference>
<protein>
    <submittedName>
        <fullName evidence="4">NUMOD4 motif-containing protein</fullName>
    </submittedName>
</protein>
<evidence type="ECO:0000259" key="1">
    <source>
        <dbReference type="Pfam" id="PF07463"/>
    </source>
</evidence>
<evidence type="ECO:0000313" key="4">
    <source>
        <dbReference type="EMBL" id="SFA56297.1"/>
    </source>
</evidence>
<dbReference type="GO" id="GO:0016788">
    <property type="term" value="F:hydrolase activity, acting on ester bonds"/>
    <property type="evidence" value="ECO:0007669"/>
    <property type="project" value="InterPro"/>
</dbReference>
<dbReference type="AlphaFoldDB" id="A0A1I0TXA3"/>
<gene>
    <name evidence="2" type="ORF">SAMN05192569_101575</name>
    <name evidence="3" type="ORF">SAMN05192569_105528</name>
    <name evidence="4" type="ORF">SAMN05192569_107116</name>
</gene>
<organism evidence="4 5">
    <name type="scientific">Parageobacillus thermantarcticus</name>
    <dbReference type="NCBI Taxonomy" id="186116"/>
    <lineage>
        <taxon>Bacteria</taxon>
        <taxon>Bacillati</taxon>
        <taxon>Bacillota</taxon>
        <taxon>Bacilli</taxon>
        <taxon>Bacillales</taxon>
        <taxon>Anoxybacillaceae</taxon>
        <taxon>Parageobacillus</taxon>
    </lineage>
</organism>
<accession>A0A1I0TXA3</accession>
<reference evidence="5" key="2">
    <citation type="submission" date="2016-10" db="EMBL/GenBank/DDBJ databases">
        <authorList>
            <person name="Varghese N."/>
            <person name="Submissions S."/>
        </authorList>
    </citation>
    <scope>NUCLEOTIDE SEQUENCE [LARGE SCALE GENOMIC DNA]</scope>
    <source>
        <strain evidence="5">M1</strain>
    </source>
</reference>
<evidence type="ECO:0000313" key="5">
    <source>
        <dbReference type="Proteomes" id="UP000198650"/>
    </source>
</evidence>
<name>A0A1I0TXA3_9BACL</name>
<dbReference type="Proteomes" id="UP000198650">
    <property type="component" value="Unassembled WGS sequence"/>
</dbReference>
<evidence type="ECO:0000313" key="2">
    <source>
        <dbReference type="EMBL" id="SFA47845.1"/>
    </source>
</evidence>
<reference evidence="4" key="1">
    <citation type="submission" date="2016-10" db="EMBL/GenBank/DDBJ databases">
        <authorList>
            <person name="de Groot N.N."/>
        </authorList>
    </citation>
    <scope>NUCLEOTIDE SEQUENCE [LARGE SCALE GENOMIC DNA]</scope>
    <source>
        <strain evidence="4">M1</strain>
    </source>
</reference>
<sequence length="52" mass="6176">MNLAKLFEMQRRLDEQQEIWKDIPGFEGEYQVSNLGYVIGERLTLNFSLQLN</sequence>
<dbReference type="EMBL" id="FOJS01000071">
    <property type="protein sequence ID" value="SFA56297.1"/>
    <property type="molecule type" value="Genomic_DNA"/>
</dbReference>
<proteinExistence type="predicted"/>
<dbReference type="EMBL" id="FOJS01000015">
    <property type="protein sequence ID" value="SFA47845.1"/>
    <property type="molecule type" value="Genomic_DNA"/>
</dbReference>
<dbReference type="RefSeq" id="WP_090949202.1">
    <property type="nucleotide sequence ID" value="NZ_FOJS01000055.1"/>
</dbReference>
<feature type="domain" description="NUMOD4" evidence="1">
    <location>
        <begin position="18"/>
        <end position="38"/>
    </location>
</feature>
<dbReference type="STRING" id="186116.SAMN05192569_101575"/>
<keyword evidence="5" id="KW-1185">Reference proteome</keyword>
<dbReference type="Pfam" id="PF07463">
    <property type="entry name" value="NUMOD4"/>
    <property type="match status" value="1"/>
</dbReference>